<gene>
    <name evidence="13" type="primary">lpxK</name>
    <name evidence="15" type="ORF">SAMN05216463_10755</name>
</gene>
<dbReference type="HAMAP" id="MF_00409">
    <property type="entry name" value="LpxK"/>
    <property type="match status" value="1"/>
</dbReference>
<evidence type="ECO:0000256" key="2">
    <source>
        <dbReference type="ARBA" id="ARBA00004870"/>
    </source>
</evidence>
<dbReference type="Pfam" id="PF02606">
    <property type="entry name" value="LpxK"/>
    <property type="match status" value="1"/>
</dbReference>
<evidence type="ECO:0000256" key="6">
    <source>
        <dbReference type="ARBA" id="ARBA00022556"/>
    </source>
</evidence>
<protein>
    <recommendedName>
        <fullName evidence="4 13">Tetraacyldisaccharide 4'-kinase</fullName>
        <ecNumber evidence="3 13">2.7.1.130</ecNumber>
    </recommendedName>
    <alternativeName>
        <fullName evidence="12 13">Lipid A 4'-kinase</fullName>
    </alternativeName>
</protein>
<evidence type="ECO:0000313" key="15">
    <source>
        <dbReference type="EMBL" id="SHK61299.1"/>
    </source>
</evidence>
<sequence length="396" mass="45028">MRVEGDFITINKKLLALSWLYGLGVGIRNILFEMGVLKSRSFKTPVISVGNITVGGTGKTPHVEYLIRLMKDKMNVAVLSRGYKRKSSGYVLSDKDTPMRMIGDEPYQIKHKFPDITVAVDKKRTRGIKNLTEEGNGLDVDVILLDDAFQHRYVKPGINILLVDYHRLVIYDRLLPAGRLREPVRAKDRADIVIITKCPKDLKPMEFRVITKAMKLYPYQQLFFSSHDYDAPRAVFKDVAKQNELEELNALDGKNIMLLTGIASPEQLMHDLKELKSQITPLTFGDHHNFSKKDVANINNTFASMVEPKIILTTEKDATRLVAVEGLSDEVKSSLFVLPMRIVIMQGQEEEFNNKILGYVYKNSRNSILAKRKNDHKSQNSDSTGNRSRTISFRNN</sequence>
<keyword evidence="9 13" id="KW-0418">Kinase</keyword>
<evidence type="ECO:0000256" key="1">
    <source>
        <dbReference type="ARBA" id="ARBA00002274"/>
    </source>
</evidence>
<dbReference type="NCBIfam" id="TIGR00682">
    <property type="entry name" value="lpxK"/>
    <property type="match status" value="1"/>
</dbReference>
<dbReference type="OrthoDB" id="9766423at2"/>
<comment type="similarity">
    <text evidence="13">Belongs to the LpxK family.</text>
</comment>
<feature type="binding site" evidence="13">
    <location>
        <begin position="53"/>
        <end position="60"/>
    </location>
    <ligand>
        <name>ATP</name>
        <dbReference type="ChEBI" id="CHEBI:30616"/>
    </ligand>
</feature>
<comment type="function">
    <text evidence="1 13">Transfers the gamma-phosphate of ATP to the 4'-position of a tetraacyldisaccharide 1-phosphate intermediate (termed DS-1-P) to form tetraacyldisaccharide 1,4'-bis-phosphate (lipid IVA).</text>
</comment>
<organism evidence="15 16">
    <name type="scientific">Xylanibacter ruminicola</name>
    <name type="common">Prevotella ruminicola</name>
    <dbReference type="NCBI Taxonomy" id="839"/>
    <lineage>
        <taxon>Bacteria</taxon>
        <taxon>Pseudomonadati</taxon>
        <taxon>Bacteroidota</taxon>
        <taxon>Bacteroidia</taxon>
        <taxon>Bacteroidales</taxon>
        <taxon>Prevotellaceae</taxon>
        <taxon>Xylanibacter</taxon>
    </lineage>
</organism>
<dbReference type="GO" id="GO:0005886">
    <property type="term" value="C:plasma membrane"/>
    <property type="evidence" value="ECO:0007669"/>
    <property type="project" value="TreeGrafter"/>
</dbReference>
<comment type="catalytic activity">
    <reaction evidence="13">
        <text>a lipid A disaccharide + ATP = a lipid IVA + ADP + H(+)</text>
        <dbReference type="Rhea" id="RHEA:67840"/>
        <dbReference type="ChEBI" id="CHEBI:15378"/>
        <dbReference type="ChEBI" id="CHEBI:30616"/>
        <dbReference type="ChEBI" id="CHEBI:176343"/>
        <dbReference type="ChEBI" id="CHEBI:176425"/>
        <dbReference type="ChEBI" id="CHEBI:456216"/>
        <dbReference type="EC" id="2.7.1.130"/>
    </reaction>
</comment>
<evidence type="ECO:0000256" key="7">
    <source>
        <dbReference type="ARBA" id="ARBA00022679"/>
    </source>
</evidence>
<dbReference type="PANTHER" id="PTHR42724">
    <property type="entry name" value="TETRAACYLDISACCHARIDE 4'-KINASE"/>
    <property type="match status" value="1"/>
</dbReference>
<dbReference type="GO" id="GO:0009244">
    <property type="term" value="P:lipopolysaccharide core region biosynthetic process"/>
    <property type="evidence" value="ECO:0007669"/>
    <property type="project" value="TreeGrafter"/>
</dbReference>
<keyword evidence="8 13" id="KW-0547">Nucleotide-binding</keyword>
<evidence type="ECO:0000256" key="11">
    <source>
        <dbReference type="ARBA" id="ARBA00023098"/>
    </source>
</evidence>
<evidence type="ECO:0000256" key="3">
    <source>
        <dbReference type="ARBA" id="ARBA00012071"/>
    </source>
</evidence>
<keyword evidence="7 13" id="KW-0808">Transferase</keyword>
<evidence type="ECO:0000256" key="12">
    <source>
        <dbReference type="ARBA" id="ARBA00029757"/>
    </source>
</evidence>
<dbReference type="EC" id="2.7.1.130" evidence="3 13"/>
<dbReference type="GO" id="GO:0009245">
    <property type="term" value="P:lipid A biosynthetic process"/>
    <property type="evidence" value="ECO:0007669"/>
    <property type="project" value="UniProtKB-UniRule"/>
</dbReference>
<evidence type="ECO:0000256" key="9">
    <source>
        <dbReference type="ARBA" id="ARBA00022777"/>
    </source>
</evidence>
<dbReference type="Proteomes" id="UP000184130">
    <property type="component" value="Unassembled WGS sequence"/>
</dbReference>
<feature type="region of interest" description="Disordered" evidence="14">
    <location>
        <begin position="371"/>
        <end position="396"/>
    </location>
</feature>
<evidence type="ECO:0000256" key="5">
    <source>
        <dbReference type="ARBA" id="ARBA00022516"/>
    </source>
</evidence>
<evidence type="ECO:0000256" key="10">
    <source>
        <dbReference type="ARBA" id="ARBA00022840"/>
    </source>
</evidence>
<evidence type="ECO:0000256" key="14">
    <source>
        <dbReference type="SAM" id="MobiDB-lite"/>
    </source>
</evidence>
<dbReference type="SUPFAM" id="SSF52540">
    <property type="entry name" value="P-loop containing nucleoside triphosphate hydrolases"/>
    <property type="match status" value="1"/>
</dbReference>
<proteinExistence type="inferred from homology"/>
<dbReference type="EMBL" id="FRBD01000007">
    <property type="protein sequence ID" value="SHK61299.1"/>
    <property type="molecule type" value="Genomic_DNA"/>
</dbReference>
<dbReference type="InterPro" id="IPR027417">
    <property type="entry name" value="P-loop_NTPase"/>
</dbReference>
<evidence type="ECO:0000256" key="13">
    <source>
        <dbReference type="HAMAP-Rule" id="MF_00409"/>
    </source>
</evidence>
<dbReference type="InterPro" id="IPR003758">
    <property type="entry name" value="LpxK"/>
</dbReference>
<keyword evidence="10 13" id="KW-0067">ATP-binding</keyword>
<dbReference type="GO" id="GO:0009029">
    <property type="term" value="F:lipid-A 4'-kinase activity"/>
    <property type="evidence" value="ECO:0007669"/>
    <property type="project" value="UniProtKB-UniRule"/>
</dbReference>
<dbReference type="GO" id="GO:0005524">
    <property type="term" value="F:ATP binding"/>
    <property type="evidence" value="ECO:0007669"/>
    <property type="project" value="UniProtKB-UniRule"/>
</dbReference>
<evidence type="ECO:0000256" key="8">
    <source>
        <dbReference type="ARBA" id="ARBA00022741"/>
    </source>
</evidence>
<name>A0A1M6TWI6_XYLRU</name>
<evidence type="ECO:0000313" key="16">
    <source>
        <dbReference type="Proteomes" id="UP000184130"/>
    </source>
</evidence>
<dbReference type="RefSeq" id="WP_073206894.1">
    <property type="nucleotide sequence ID" value="NZ_FRBD01000007.1"/>
</dbReference>
<feature type="compositionally biased region" description="Polar residues" evidence="14">
    <location>
        <begin position="380"/>
        <end position="396"/>
    </location>
</feature>
<keyword evidence="6 13" id="KW-0441">Lipid A biosynthesis</keyword>
<keyword evidence="11 13" id="KW-0443">Lipid metabolism</keyword>
<comment type="pathway">
    <text evidence="2 13">Glycolipid biosynthesis; lipid IV(A) biosynthesis; lipid IV(A) from (3R)-3-hydroxytetradecanoyl-[acyl-carrier-protein] and UDP-N-acetyl-alpha-D-glucosamine: step 6/6.</text>
</comment>
<dbReference type="AlphaFoldDB" id="A0A1M6TWI6"/>
<reference evidence="15 16" key="1">
    <citation type="submission" date="2016-11" db="EMBL/GenBank/DDBJ databases">
        <authorList>
            <person name="Jaros S."/>
            <person name="Januszkiewicz K."/>
            <person name="Wedrychowicz H."/>
        </authorList>
    </citation>
    <scope>NUCLEOTIDE SEQUENCE [LARGE SCALE GENOMIC DNA]</scope>
    <source>
        <strain evidence="15 16">KHT3</strain>
    </source>
</reference>
<dbReference type="PANTHER" id="PTHR42724:SF1">
    <property type="entry name" value="TETRAACYLDISACCHARIDE 4'-KINASE, MITOCHONDRIAL-RELATED"/>
    <property type="match status" value="1"/>
</dbReference>
<keyword evidence="5 13" id="KW-0444">Lipid biosynthesis</keyword>
<dbReference type="UniPathway" id="UPA00359">
    <property type="reaction ID" value="UER00482"/>
</dbReference>
<evidence type="ECO:0000256" key="4">
    <source>
        <dbReference type="ARBA" id="ARBA00016436"/>
    </source>
</evidence>
<accession>A0A1M6TWI6</accession>